<accession>A0ACB8UAG8</accession>
<keyword evidence="2" id="KW-1185">Reference proteome</keyword>
<name>A0ACB8UAG8_9APHY</name>
<comment type="caution">
    <text evidence="1">The sequence shown here is derived from an EMBL/GenBank/DDBJ whole genome shotgun (WGS) entry which is preliminary data.</text>
</comment>
<reference evidence="1" key="1">
    <citation type="journal article" date="2021" name="Environ. Microbiol.">
        <title>Gene family expansions and transcriptome signatures uncover fungal adaptations to wood decay.</title>
        <authorList>
            <person name="Hage H."/>
            <person name="Miyauchi S."/>
            <person name="Viragh M."/>
            <person name="Drula E."/>
            <person name="Min B."/>
            <person name="Chaduli D."/>
            <person name="Navarro D."/>
            <person name="Favel A."/>
            <person name="Norest M."/>
            <person name="Lesage-Meessen L."/>
            <person name="Balint B."/>
            <person name="Merenyi Z."/>
            <person name="de Eugenio L."/>
            <person name="Morin E."/>
            <person name="Martinez A.T."/>
            <person name="Baldrian P."/>
            <person name="Stursova M."/>
            <person name="Martinez M.J."/>
            <person name="Novotny C."/>
            <person name="Magnuson J.K."/>
            <person name="Spatafora J.W."/>
            <person name="Maurice S."/>
            <person name="Pangilinan J."/>
            <person name="Andreopoulos W."/>
            <person name="LaButti K."/>
            <person name="Hundley H."/>
            <person name="Na H."/>
            <person name="Kuo A."/>
            <person name="Barry K."/>
            <person name="Lipzen A."/>
            <person name="Henrissat B."/>
            <person name="Riley R."/>
            <person name="Ahrendt S."/>
            <person name="Nagy L.G."/>
            <person name="Grigoriev I.V."/>
            <person name="Martin F."/>
            <person name="Rosso M.N."/>
        </authorList>
    </citation>
    <scope>NUCLEOTIDE SEQUENCE</scope>
    <source>
        <strain evidence="1">CBS 384.51</strain>
    </source>
</reference>
<organism evidence="1 2">
    <name type="scientific">Irpex rosettiformis</name>
    <dbReference type="NCBI Taxonomy" id="378272"/>
    <lineage>
        <taxon>Eukaryota</taxon>
        <taxon>Fungi</taxon>
        <taxon>Dikarya</taxon>
        <taxon>Basidiomycota</taxon>
        <taxon>Agaricomycotina</taxon>
        <taxon>Agaricomycetes</taxon>
        <taxon>Polyporales</taxon>
        <taxon>Irpicaceae</taxon>
        <taxon>Irpex</taxon>
    </lineage>
</organism>
<sequence length="568" mass="61594">MLGSAAYLWVAALAASSTSTFAQSTPSNSTTNTTTIIPQVQLDQGTFNGVRNGSVESFLGIQYGKPTWGDQRLRFPVPNDPYTGEHNATGEMAYACLQPSLAPVIPDGLDPQAKALLESSAWVVDHASDDCLSINVLRPSNLTDGQKIPVVIWIYGGGFEFGDASVYDGSALIQKSIDLQEPLIFVSFNYRVNAYGFLNGAEVEAAGVANIGLQDQRQAFRWVQKYISAFGGDPSKVTIWGESAGAISVGHHLIANGGDTEGLFHAAFMQSGSVIPYGDTRKGQKWYDSLVKQSGCASSNDTLECVRSTVPAEVIDAIVLHDPSPFSPEARSLSRCLGNAFNLTWVPRADGKFIRDIPYQAVLKGKVANVPFVVGDVDDEATLFTTSLTNITTEDQVHAYISSNYFPNATTSEIDELLKLYPANVTLGSPFDTGEANAVTPQFKRLAAIQGDLLFHAPRRLLLENRSAKQPVWSYLSKRSKSFPDFGSYHGTDLLNILSGGDLAGYLVNFVSHHNVNGKGLTSWPQFTPANPTLFTLLDGANSTGLERDDFRAEPIRYLNKLLLKYPL</sequence>
<evidence type="ECO:0000313" key="1">
    <source>
        <dbReference type="EMBL" id="KAI0091260.1"/>
    </source>
</evidence>
<proteinExistence type="predicted"/>
<evidence type="ECO:0000313" key="2">
    <source>
        <dbReference type="Proteomes" id="UP001055072"/>
    </source>
</evidence>
<dbReference type="EMBL" id="MU274906">
    <property type="protein sequence ID" value="KAI0091260.1"/>
    <property type="molecule type" value="Genomic_DNA"/>
</dbReference>
<gene>
    <name evidence="1" type="ORF">BDY19DRAFT_991828</name>
</gene>
<protein>
    <submittedName>
        <fullName evidence="1">Carotenoid ester lipase</fullName>
    </submittedName>
</protein>
<dbReference type="Proteomes" id="UP001055072">
    <property type="component" value="Unassembled WGS sequence"/>
</dbReference>